<keyword evidence="4" id="KW-1185">Reference proteome</keyword>
<evidence type="ECO:0000256" key="2">
    <source>
        <dbReference type="SAM" id="Phobius"/>
    </source>
</evidence>
<dbReference type="RefSeq" id="WP_200341525.1">
    <property type="nucleotide sequence ID" value="NZ_NRRL01000041.1"/>
</dbReference>
<evidence type="ECO:0000256" key="1">
    <source>
        <dbReference type="SAM" id="MobiDB-lite"/>
    </source>
</evidence>
<feature type="transmembrane region" description="Helical" evidence="2">
    <location>
        <begin position="34"/>
        <end position="67"/>
    </location>
</feature>
<sequence>MGWRNAYCGGRKGGSNSGPAGKTETDELHETIGVVIASFIVGAFFWVGAGWMYGLPVPVLVIAFVVLRSRARKKVEADRAQGVDVDRGLPLRER</sequence>
<gene>
    <name evidence="3" type="ORF">CKO28_14260</name>
</gene>
<comment type="caution">
    <text evidence="3">The sequence shown here is derived from an EMBL/GenBank/DDBJ whole genome shotgun (WGS) entry which is preliminary data.</text>
</comment>
<keyword evidence="2" id="KW-1133">Transmembrane helix</keyword>
<reference evidence="3 4" key="1">
    <citation type="journal article" date="2020" name="Microorganisms">
        <title>Osmotic Adaptation and Compatible Solute Biosynthesis of Phototrophic Bacteria as Revealed from Genome Analyses.</title>
        <authorList>
            <person name="Imhoff J.F."/>
            <person name="Rahn T."/>
            <person name="Kunzel S."/>
            <person name="Keller A."/>
            <person name="Neulinger S.C."/>
        </authorList>
    </citation>
    <scope>NUCLEOTIDE SEQUENCE [LARGE SCALE GENOMIC DNA]</scope>
    <source>
        <strain evidence="3 4">DSM 9895</strain>
    </source>
</reference>
<organism evidence="3 4">
    <name type="scientific">Rhodovibrio sodomensis</name>
    <dbReference type="NCBI Taxonomy" id="1088"/>
    <lineage>
        <taxon>Bacteria</taxon>
        <taxon>Pseudomonadati</taxon>
        <taxon>Pseudomonadota</taxon>
        <taxon>Alphaproteobacteria</taxon>
        <taxon>Rhodospirillales</taxon>
        <taxon>Rhodovibrionaceae</taxon>
        <taxon>Rhodovibrio</taxon>
    </lineage>
</organism>
<accession>A0ABS1DGG3</accession>
<proteinExistence type="predicted"/>
<dbReference type="EMBL" id="NRRL01000041">
    <property type="protein sequence ID" value="MBK1669197.1"/>
    <property type="molecule type" value="Genomic_DNA"/>
</dbReference>
<dbReference type="Proteomes" id="UP001296873">
    <property type="component" value="Unassembled WGS sequence"/>
</dbReference>
<protein>
    <submittedName>
        <fullName evidence="3">Uncharacterized protein</fullName>
    </submittedName>
</protein>
<name>A0ABS1DGG3_9PROT</name>
<keyword evidence="2" id="KW-0472">Membrane</keyword>
<feature type="region of interest" description="Disordered" evidence="1">
    <location>
        <begin position="1"/>
        <end position="24"/>
    </location>
</feature>
<evidence type="ECO:0000313" key="3">
    <source>
        <dbReference type="EMBL" id="MBK1669197.1"/>
    </source>
</evidence>
<keyword evidence="2" id="KW-0812">Transmembrane</keyword>
<evidence type="ECO:0000313" key="4">
    <source>
        <dbReference type="Proteomes" id="UP001296873"/>
    </source>
</evidence>